<accession>A0AAV6URJ6</accession>
<evidence type="ECO:0000256" key="1">
    <source>
        <dbReference type="SAM" id="Phobius"/>
    </source>
</evidence>
<name>A0AAV6URJ6_9ARAC</name>
<evidence type="ECO:0000313" key="3">
    <source>
        <dbReference type="Proteomes" id="UP000827092"/>
    </source>
</evidence>
<organism evidence="2 3">
    <name type="scientific">Oedothorax gibbosus</name>
    <dbReference type="NCBI Taxonomy" id="931172"/>
    <lineage>
        <taxon>Eukaryota</taxon>
        <taxon>Metazoa</taxon>
        <taxon>Ecdysozoa</taxon>
        <taxon>Arthropoda</taxon>
        <taxon>Chelicerata</taxon>
        <taxon>Arachnida</taxon>
        <taxon>Araneae</taxon>
        <taxon>Araneomorphae</taxon>
        <taxon>Entelegynae</taxon>
        <taxon>Araneoidea</taxon>
        <taxon>Linyphiidae</taxon>
        <taxon>Erigoninae</taxon>
        <taxon>Oedothorax</taxon>
    </lineage>
</organism>
<dbReference type="AlphaFoldDB" id="A0AAV6URJ6"/>
<dbReference type="EMBL" id="JAFNEN010000300">
    <property type="protein sequence ID" value="KAG8186467.1"/>
    <property type="molecule type" value="Genomic_DNA"/>
</dbReference>
<reference evidence="2 3" key="1">
    <citation type="journal article" date="2022" name="Nat. Ecol. Evol.">
        <title>A masculinizing supergene underlies an exaggerated male reproductive morph in a spider.</title>
        <authorList>
            <person name="Hendrickx F."/>
            <person name="De Corte Z."/>
            <person name="Sonet G."/>
            <person name="Van Belleghem S.M."/>
            <person name="Kostlbacher S."/>
            <person name="Vangestel C."/>
        </authorList>
    </citation>
    <scope>NUCLEOTIDE SEQUENCE [LARGE SCALE GENOMIC DNA]</scope>
    <source>
        <strain evidence="2">W744_W776</strain>
    </source>
</reference>
<sequence>MGQHNLLKSYGIICILFGLSLICGSPLVSYTLGEASLLTELAIGLVLVWFGARLIVISKKQDDKYPEEELEESGEGSSPFYYESAPFYYELEPVVQQRELPAIPKDIGREYDPIIVDKV</sequence>
<keyword evidence="3" id="KW-1185">Reference proteome</keyword>
<dbReference type="Proteomes" id="UP000827092">
    <property type="component" value="Unassembled WGS sequence"/>
</dbReference>
<keyword evidence="1" id="KW-0472">Membrane</keyword>
<comment type="caution">
    <text evidence="2">The sequence shown here is derived from an EMBL/GenBank/DDBJ whole genome shotgun (WGS) entry which is preliminary data.</text>
</comment>
<feature type="transmembrane region" description="Helical" evidence="1">
    <location>
        <begin position="38"/>
        <end position="56"/>
    </location>
</feature>
<proteinExistence type="predicted"/>
<keyword evidence="1" id="KW-0812">Transmembrane</keyword>
<keyword evidence="1" id="KW-1133">Transmembrane helix</keyword>
<gene>
    <name evidence="2" type="ORF">JTE90_009226</name>
</gene>
<evidence type="ECO:0008006" key="4">
    <source>
        <dbReference type="Google" id="ProtNLM"/>
    </source>
</evidence>
<evidence type="ECO:0000313" key="2">
    <source>
        <dbReference type="EMBL" id="KAG8186467.1"/>
    </source>
</evidence>
<protein>
    <recommendedName>
        <fullName evidence="4">Transmembrane protein</fullName>
    </recommendedName>
</protein>
<feature type="transmembrane region" description="Helical" evidence="1">
    <location>
        <begin position="12"/>
        <end position="32"/>
    </location>
</feature>